<accession>A0ABP8Z6D0</accession>
<keyword evidence="3" id="KW-1133">Transmembrane helix</keyword>
<dbReference type="InterPro" id="IPR032808">
    <property type="entry name" value="DoxX"/>
</dbReference>
<proteinExistence type="predicted"/>
<evidence type="ECO:0000256" key="3">
    <source>
        <dbReference type="ARBA" id="ARBA00022989"/>
    </source>
</evidence>
<keyword evidence="4" id="KW-0472">Membrane</keyword>
<dbReference type="Pfam" id="PF07681">
    <property type="entry name" value="DoxX"/>
    <property type="match status" value="1"/>
</dbReference>
<evidence type="ECO:0000256" key="1">
    <source>
        <dbReference type="ARBA" id="ARBA00004141"/>
    </source>
</evidence>
<evidence type="ECO:0000256" key="2">
    <source>
        <dbReference type="ARBA" id="ARBA00022692"/>
    </source>
</evidence>
<comment type="subcellular location">
    <subcellularLocation>
        <location evidence="1">Membrane</location>
        <topology evidence="1">Multi-pass membrane protein</topology>
    </subcellularLocation>
</comment>
<organism evidence="5 6">
    <name type="scientific">Gordonia alkaliphila</name>
    <dbReference type="NCBI Taxonomy" id="1053547"/>
    <lineage>
        <taxon>Bacteria</taxon>
        <taxon>Bacillati</taxon>
        <taxon>Actinomycetota</taxon>
        <taxon>Actinomycetes</taxon>
        <taxon>Mycobacteriales</taxon>
        <taxon>Gordoniaceae</taxon>
        <taxon>Gordonia</taxon>
    </lineage>
</organism>
<sequence length="274" mass="28600">MILRKIARPLLASAFVASGIEALRAPRPVVDTAQPLVDAGRDALPADVAQVVPADAATALRINGAVQIGGGLLLATGRIPRVASAVLATTLVPSTVYDGAFWTETDPVRRETRKVSLVKNLGLLGGVLLASADTEGKPSLAWRGRRRAHDAKVAMAAALPIGEKATESALSAWADRAAVDAQEFGERAADVADRGRARAEIAAVKVAERAPLLADQARHRAEELALVVADRAPGLAREAADKAGELGHQAADKAGELGHQAVVEARGLKRRFRS</sequence>
<evidence type="ECO:0000313" key="6">
    <source>
        <dbReference type="Proteomes" id="UP001500822"/>
    </source>
</evidence>
<comment type="caution">
    <text evidence="5">The sequence shown here is derived from an EMBL/GenBank/DDBJ whole genome shotgun (WGS) entry which is preliminary data.</text>
</comment>
<dbReference type="RefSeq" id="WP_345313169.1">
    <property type="nucleotide sequence ID" value="NZ_BAABIE010000006.1"/>
</dbReference>
<name>A0ABP8Z6D0_9ACTN</name>
<evidence type="ECO:0000313" key="5">
    <source>
        <dbReference type="EMBL" id="GAA4747634.1"/>
    </source>
</evidence>
<reference evidence="6" key="1">
    <citation type="journal article" date="2019" name="Int. J. Syst. Evol. Microbiol.">
        <title>The Global Catalogue of Microorganisms (GCM) 10K type strain sequencing project: providing services to taxonomists for standard genome sequencing and annotation.</title>
        <authorList>
            <consortium name="The Broad Institute Genomics Platform"/>
            <consortium name="The Broad Institute Genome Sequencing Center for Infectious Disease"/>
            <person name="Wu L."/>
            <person name="Ma J."/>
        </authorList>
    </citation>
    <scope>NUCLEOTIDE SEQUENCE [LARGE SCALE GENOMIC DNA]</scope>
    <source>
        <strain evidence="6">JCM 18077</strain>
    </source>
</reference>
<keyword evidence="6" id="KW-1185">Reference proteome</keyword>
<gene>
    <name evidence="5" type="ORF">GCM10023217_17060</name>
</gene>
<keyword evidence="2" id="KW-0812">Transmembrane</keyword>
<dbReference type="Proteomes" id="UP001500822">
    <property type="component" value="Unassembled WGS sequence"/>
</dbReference>
<dbReference type="EMBL" id="BAABIE010000006">
    <property type="protein sequence ID" value="GAA4747634.1"/>
    <property type="molecule type" value="Genomic_DNA"/>
</dbReference>
<protein>
    <submittedName>
        <fullName evidence="5">DoxX family protein</fullName>
    </submittedName>
</protein>
<evidence type="ECO:0000256" key="4">
    <source>
        <dbReference type="ARBA" id="ARBA00023136"/>
    </source>
</evidence>